<dbReference type="InterPro" id="IPR036855">
    <property type="entry name" value="Znf_CCCH_sf"/>
</dbReference>
<dbReference type="AlphaFoldDB" id="A0AAD9VGZ0"/>
<keyword evidence="10" id="KW-0687">Ribonucleoprotein</keyword>
<dbReference type="Proteomes" id="UP001249851">
    <property type="component" value="Unassembled WGS sequence"/>
</dbReference>
<proteinExistence type="predicted"/>
<evidence type="ECO:0000313" key="11">
    <source>
        <dbReference type="Proteomes" id="UP001249851"/>
    </source>
</evidence>
<feature type="region of interest" description="Disordered" evidence="8">
    <location>
        <begin position="118"/>
        <end position="207"/>
    </location>
</feature>
<evidence type="ECO:0000256" key="8">
    <source>
        <dbReference type="SAM" id="MobiDB-lite"/>
    </source>
</evidence>
<evidence type="ECO:0000256" key="3">
    <source>
        <dbReference type="ARBA" id="ARBA00022771"/>
    </source>
</evidence>
<evidence type="ECO:0000313" key="10">
    <source>
        <dbReference type="EMBL" id="KAK2573557.1"/>
    </source>
</evidence>
<dbReference type="FunFam" id="3.30.70.330:FF:000318">
    <property type="entry name" value="Zinc finger CCCH domain-containing protein 5"/>
    <property type="match status" value="1"/>
</dbReference>
<evidence type="ECO:0000256" key="2">
    <source>
        <dbReference type="ARBA" id="ARBA00022737"/>
    </source>
</evidence>
<reference evidence="10" key="1">
    <citation type="journal article" date="2023" name="G3 (Bethesda)">
        <title>Whole genome assembly and annotation of the endangered Caribbean coral Acropora cervicornis.</title>
        <authorList>
            <person name="Selwyn J.D."/>
            <person name="Vollmer S.V."/>
        </authorList>
    </citation>
    <scope>NUCLEOTIDE SEQUENCE</scope>
    <source>
        <strain evidence="10">K2</strain>
    </source>
</reference>
<dbReference type="CDD" id="cd12540">
    <property type="entry name" value="RRM_U2AFBPL"/>
    <property type="match status" value="1"/>
</dbReference>
<name>A0AAD9VGZ0_ACRCE</name>
<feature type="compositionally biased region" description="Basic and acidic residues" evidence="8">
    <location>
        <begin position="441"/>
        <end position="481"/>
    </location>
</feature>
<sequence length="527" mass="63920">MAAEEVQEATETTSKGNDLKAPSKLSHKQFRRLVKKERRRQKRQQAAKKREQEDLEEQWRIENDPILRAKLEAKEREEKKRLLEEENESSNEQPSYKYNFRETQHRLWLEREAIAQERFRKKTEDEARKLREKQEQEERIKREWEEEQRKEKEKEEQKQKAIKEKEDALFRELDKPSTVENRDSWHNPPAPPLPGKSYGTEQHPRPTSSVTLMIPAMYNDIRLSQSMLDEADQDTSLEYDEKEAYENFKQFYEDTLPEFRKAGTVVQFKVCCNHEPHLRGNVYVQFLSEEECAKAFAMFNARWYASKQLSCEFSPVTKWKSAICGLFERNRCPRGKNCNFLHVYHNPGNEFRDRDELSPGRTPQNGRRSERSDRYWKRDGTPRDKDRERSQEFERRHEKHWRRREKARSTERDGHRRRSRERECSRKKGKKRNYNSDEENETGKEDKELHWRLSPEMDRQTEKMEEMGEERHSYRSKDNKEKKKRRHHSPDKHRHKSKKKHKHHHEHKKKKRRSKCSNSSSSDSNND</sequence>
<feature type="compositionally biased region" description="Basic and acidic residues" evidence="8">
    <location>
        <begin position="48"/>
        <end position="59"/>
    </location>
</feature>
<evidence type="ECO:0000256" key="4">
    <source>
        <dbReference type="ARBA" id="ARBA00022833"/>
    </source>
</evidence>
<evidence type="ECO:0000259" key="9">
    <source>
        <dbReference type="PROSITE" id="PS50103"/>
    </source>
</evidence>
<feature type="compositionally biased region" description="Basic and acidic residues" evidence="8">
    <location>
        <begin position="118"/>
        <end position="185"/>
    </location>
</feature>
<dbReference type="SUPFAM" id="SSF90229">
    <property type="entry name" value="CCCH zinc finger"/>
    <property type="match status" value="1"/>
</dbReference>
<keyword evidence="5" id="KW-0694">RNA-binding</keyword>
<feature type="compositionally biased region" description="Low complexity" evidence="8">
    <location>
        <begin position="516"/>
        <end position="527"/>
    </location>
</feature>
<feature type="domain" description="C3H1-type" evidence="9">
    <location>
        <begin position="318"/>
        <end position="345"/>
    </location>
</feature>
<evidence type="ECO:0000256" key="1">
    <source>
        <dbReference type="ARBA" id="ARBA00022723"/>
    </source>
</evidence>
<dbReference type="PROSITE" id="PS50103">
    <property type="entry name" value="ZF_C3H1"/>
    <property type="match status" value="1"/>
</dbReference>
<feature type="compositionally biased region" description="Basic residues" evidence="8">
    <location>
        <begin position="482"/>
        <end position="515"/>
    </location>
</feature>
<dbReference type="EMBL" id="JARQWQ010000002">
    <property type="protein sequence ID" value="KAK2573557.1"/>
    <property type="molecule type" value="Genomic_DNA"/>
</dbReference>
<dbReference type="PRINTS" id="PR01848">
    <property type="entry name" value="U2AUXFACTOR"/>
</dbReference>
<keyword evidence="6" id="KW-0238">DNA-binding</keyword>
<feature type="region of interest" description="Disordered" evidence="8">
    <location>
        <begin position="1"/>
        <end position="59"/>
    </location>
</feature>
<keyword evidence="1 7" id="KW-0479">Metal-binding</keyword>
<comment type="caution">
    <text evidence="10">The sequence shown here is derived from an EMBL/GenBank/DDBJ whole genome shotgun (WGS) entry which is preliminary data.</text>
</comment>
<gene>
    <name evidence="10" type="ORF">P5673_001225</name>
</gene>
<dbReference type="GO" id="GO:0089701">
    <property type="term" value="C:U2AF complex"/>
    <property type="evidence" value="ECO:0007669"/>
    <property type="project" value="InterPro"/>
</dbReference>
<keyword evidence="11" id="KW-1185">Reference proteome</keyword>
<dbReference type="SMART" id="SM00361">
    <property type="entry name" value="RRM_1"/>
    <property type="match status" value="1"/>
</dbReference>
<feature type="compositionally biased region" description="Basic and acidic residues" evidence="8">
    <location>
        <begin position="367"/>
        <end position="396"/>
    </location>
</feature>
<feature type="compositionally biased region" description="Basic residues" evidence="8">
    <location>
        <begin position="25"/>
        <end position="47"/>
    </location>
</feature>
<dbReference type="InterPro" id="IPR035979">
    <property type="entry name" value="RBD_domain_sf"/>
</dbReference>
<dbReference type="GO" id="GO:0003723">
    <property type="term" value="F:RNA binding"/>
    <property type="evidence" value="ECO:0007669"/>
    <property type="project" value="UniProtKB-KW"/>
</dbReference>
<feature type="compositionally biased region" description="Basic residues" evidence="8">
    <location>
        <begin position="397"/>
        <end position="406"/>
    </location>
</feature>
<dbReference type="GO" id="GO:0000398">
    <property type="term" value="P:mRNA splicing, via spliceosome"/>
    <property type="evidence" value="ECO:0007669"/>
    <property type="project" value="InterPro"/>
</dbReference>
<dbReference type="GO" id="GO:1990904">
    <property type="term" value="C:ribonucleoprotein complex"/>
    <property type="evidence" value="ECO:0007669"/>
    <property type="project" value="UniProtKB-KW"/>
</dbReference>
<feature type="compositionally biased region" description="Basic and acidic residues" evidence="8">
    <location>
        <begin position="407"/>
        <end position="426"/>
    </location>
</feature>
<reference evidence="10" key="2">
    <citation type="journal article" date="2023" name="Science">
        <title>Genomic signatures of disease resistance in endangered staghorn corals.</title>
        <authorList>
            <person name="Vollmer S.V."/>
            <person name="Selwyn J.D."/>
            <person name="Despard B.A."/>
            <person name="Roesel C.L."/>
        </authorList>
    </citation>
    <scope>NUCLEOTIDE SEQUENCE</scope>
    <source>
        <strain evidence="10">K2</strain>
    </source>
</reference>
<dbReference type="InterPro" id="IPR000571">
    <property type="entry name" value="Znf_CCCH"/>
</dbReference>
<dbReference type="SUPFAM" id="SSF54928">
    <property type="entry name" value="RNA-binding domain, RBD"/>
    <property type="match status" value="1"/>
</dbReference>
<accession>A0AAD9VGZ0</accession>
<dbReference type="GO" id="GO:0008270">
    <property type="term" value="F:zinc ion binding"/>
    <property type="evidence" value="ECO:0007669"/>
    <property type="project" value="UniProtKB-KW"/>
</dbReference>
<keyword evidence="4 7" id="KW-0862">Zinc</keyword>
<feature type="region of interest" description="Disordered" evidence="8">
    <location>
        <begin position="77"/>
        <end position="98"/>
    </location>
</feature>
<organism evidence="10 11">
    <name type="scientific">Acropora cervicornis</name>
    <name type="common">Staghorn coral</name>
    <dbReference type="NCBI Taxonomy" id="6130"/>
    <lineage>
        <taxon>Eukaryota</taxon>
        <taxon>Metazoa</taxon>
        <taxon>Cnidaria</taxon>
        <taxon>Anthozoa</taxon>
        <taxon>Hexacorallia</taxon>
        <taxon>Scleractinia</taxon>
        <taxon>Astrocoeniina</taxon>
        <taxon>Acroporidae</taxon>
        <taxon>Acropora</taxon>
    </lineage>
</organism>
<protein>
    <submittedName>
        <fullName evidence="10">U2 small nuclear ribonucleoprotein auxiliary factor 35 kDa subunit-related protein 1</fullName>
    </submittedName>
</protein>
<dbReference type="SMART" id="SM00356">
    <property type="entry name" value="ZnF_C3H1"/>
    <property type="match status" value="1"/>
</dbReference>
<keyword evidence="2" id="KW-0677">Repeat</keyword>
<dbReference type="InterPro" id="IPR009145">
    <property type="entry name" value="U2AF_small"/>
</dbReference>
<feature type="region of interest" description="Disordered" evidence="8">
    <location>
        <begin position="351"/>
        <end position="527"/>
    </location>
</feature>
<evidence type="ECO:0000256" key="5">
    <source>
        <dbReference type="ARBA" id="ARBA00022884"/>
    </source>
</evidence>
<dbReference type="GO" id="GO:0003677">
    <property type="term" value="F:DNA binding"/>
    <property type="evidence" value="ECO:0007669"/>
    <property type="project" value="UniProtKB-KW"/>
</dbReference>
<feature type="zinc finger region" description="C3H1-type" evidence="7">
    <location>
        <begin position="318"/>
        <end position="345"/>
    </location>
</feature>
<evidence type="ECO:0000256" key="6">
    <source>
        <dbReference type="ARBA" id="ARBA00023125"/>
    </source>
</evidence>
<evidence type="ECO:0000256" key="7">
    <source>
        <dbReference type="PROSITE-ProRule" id="PRU00723"/>
    </source>
</evidence>
<dbReference type="InterPro" id="IPR003954">
    <property type="entry name" value="RRM_euk-type"/>
</dbReference>
<dbReference type="Gene3D" id="3.30.70.330">
    <property type="match status" value="1"/>
</dbReference>
<dbReference type="InterPro" id="IPR012677">
    <property type="entry name" value="Nucleotide-bd_a/b_plait_sf"/>
</dbReference>
<keyword evidence="3 7" id="KW-0863">Zinc-finger</keyword>
<dbReference type="PANTHER" id="PTHR12620">
    <property type="entry name" value="U2 SNRNP AUXILIARY FACTOR, SMALL SUBUNIT"/>
    <property type="match status" value="1"/>
</dbReference>